<feature type="non-terminal residue" evidence="1">
    <location>
        <position position="59"/>
    </location>
</feature>
<dbReference type="Proteomes" id="UP000606786">
    <property type="component" value="Unassembled WGS sequence"/>
</dbReference>
<organism evidence="1 2">
    <name type="scientific">Ceratitis capitata</name>
    <name type="common">Mediterranean fruit fly</name>
    <name type="synonym">Tephritis capitata</name>
    <dbReference type="NCBI Taxonomy" id="7213"/>
    <lineage>
        <taxon>Eukaryota</taxon>
        <taxon>Metazoa</taxon>
        <taxon>Ecdysozoa</taxon>
        <taxon>Arthropoda</taxon>
        <taxon>Hexapoda</taxon>
        <taxon>Insecta</taxon>
        <taxon>Pterygota</taxon>
        <taxon>Neoptera</taxon>
        <taxon>Endopterygota</taxon>
        <taxon>Diptera</taxon>
        <taxon>Brachycera</taxon>
        <taxon>Muscomorpha</taxon>
        <taxon>Tephritoidea</taxon>
        <taxon>Tephritidae</taxon>
        <taxon>Ceratitis</taxon>
        <taxon>Ceratitis</taxon>
    </lineage>
</organism>
<evidence type="ECO:0000313" key="2">
    <source>
        <dbReference type="Proteomes" id="UP000606786"/>
    </source>
</evidence>
<evidence type="ECO:0000313" key="1">
    <source>
        <dbReference type="EMBL" id="CAD7015498.1"/>
    </source>
</evidence>
<gene>
    <name evidence="1" type="ORF">CCAP1982_LOCUS23437</name>
</gene>
<comment type="caution">
    <text evidence="1">The sequence shown here is derived from an EMBL/GenBank/DDBJ whole genome shotgun (WGS) entry which is preliminary data.</text>
</comment>
<accession>A0A811VGS6</accession>
<dbReference type="AlphaFoldDB" id="A0A811VGS6"/>
<reference evidence="1" key="1">
    <citation type="submission" date="2020-11" db="EMBL/GenBank/DDBJ databases">
        <authorList>
            <person name="Whitehead M."/>
        </authorList>
    </citation>
    <scope>NUCLEOTIDE SEQUENCE</scope>
    <source>
        <strain evidence="1">EGII</strain>
    </source>
</reference>
<keyword evidence="2" id="KW-1185">Reference proteome</keyword>
<protein>
    <submittedName>
        <fullName evidence="1">(Mediterranean fruit fly) hypothetical protein</fullName>
    </submittedName>
</protein>
<dbReference type="EMBL" id="CAJHJT010000067">
    <property type="protein sequence ID" value="CAD7015498.1"/>
    <property type="molecule type" value="Genomic_DNA"/>
</dbReference>
<sequence>MNELHTAHNDDTKRTKDKFQYKPPTMKLYVLPKFRYHPRLRVPSAYIVYNLSKAYAQLK</sequence>
<name>A0A811VGS6_CERCA</name>
<proteinExistence type="predicted"/>